<reference evidence="2 3" key="1">
    <citation type="journal article" date="2011" name="Science">
        <title>The Selaginella genome identifies genetic changes associated with the evolution of vascular plants.</title>
        <authorList>
            <person name="Banks J.A."/>
            <person name="Nishiyama T."/>
            <person name="Hasebe M."/>
            <person name="Bowman J.L."/>
            <person name="Gribskov M."/>
            <person name="dePamphilis C."/>
            <person name="Albert V.A."/>
            <person name="Aono N."/>
            <person name="Aoyama T."/>
            <person name="Ambrose B.A."/>
            <person name="Ashton N.W."/>
            <person name="Axtell M.J."/>
            <person name="Barker E."/>
            <person name="Barker M.S."/>
            <person name="Bennetzen J.L."/>
            <person name="Bonawitz N.D."/>
            <person name="Chapple C."/>
            <person name="Cheng C."/>
            <person name="Correa L.G."/>
            <person name="Dacre M."/>
            <person name="DeBarry J."/>
            <person name="Dreyer I."/>
            <person name="Elias M."/>
            <person name="Engstrom E.M."/>
            <person name="Estelle M."/>
            <person name="Feng L."/>
            <person name="Finet C."/>
            <person name="Floyd S.K."/>
            <person name="Frommer W.B."/>
            <person name="Fujita T."/>
            <person name="Gramzow L."/>
            <person name="Gutensohn M."/>
            <person name="Harholt J."/>
            <person name="Hattori M."/>
            <person name="Heyl A."/>
            <person name="Hirai T."/>
            <person name="Hiwatashi Y."/>
            <person name="Ishikawa M."/>
            <person name="Iwata M."/>
            <person name="Karol K.G."/>
            <person name="Koehler B."/>
            <person name="Kolukisaoglu U."/>
            <person name="Kubo M."/>
            <person name="Kurata T."/>
            <person name="Lalonde S."/>
            <person name="Li K."/>
            <person name="Li Y."/>
            <person name="Litt A."/>
            <person name="Lyons E."/>
            <person name="Manning G."/>
            <person name="Maruyama T."/>
            <person name="Michael T.P."/>
            <person name="Mikami K."/>
            <person name="Miyazaki S."/>
            <person name="Morinaga S."/>
            <person name="Murata T."/>
            <person name="Mueller-Roeber B."/>
            <person name="Nelson D.R."/>
            <person name="Obara M."/>
            <person name="Oguri Y."/>
            <person name="Olmstead R.G."/>
            <person name="Onodera N."/>
            <person name="Petersen B.L."/>
            <person name="Pils B."/>
            <person name="Prigge M."/>
            <person name="Rensing S.A."/>
            <person name="Riano-Pachon D.M."/>
            <person name="Roberts A.W."/>
            <person name="Sato Y."/>
            <person name="Scheller H.V."/>
            <person name="Schulz B."/>
            <person name="Schulz C."/>
            <person name="Shakirov E.V."/>
            <person name="Shibagaki N."/>
            <person name="Shinohara N."/>
            <person name="Shippen D.E."/>
            <person name="Soerensen I."/>
            <person name="Sotooka R."/>
            <person name="Sugimoto N."/>
            <person name="Sugita M."/>
            <person name="Sumikawa N."/>
            <person name="Tanurdzic M."/>
            <person name="Theissen G."/>
            <person name="Ulvskov P."/>
            <person name="Wakazuki S."/>
            <person name="Weng J.K."/>
            <person name="Willats W.W."/>
            <person name="Wipf D."/>
            <person name="Wolf P.G."/>
            <person name="Yang L."/>
            <person name="Zimmer A.D."/>
            <person name="Zhu Q."/>
            <person name="Mitros T."/>
            <person name="Hellsten U."/>
            <person name="Loque D."/>
            <person name="Otillar R."/>
            <person name="Salamov A."/>
            <person name="Schmutz J."/>
            <person name="Shapiro H."/>
            <person name="Lindquist E."/>
            <person name="Lucas S."/>
            <person name="Rokhsar D."/>
            <person name="Grigoriev I.V."/>
        </authorList>
    </citation>
    <scope>NUCLEOTIDE SEQUENCE [LARGE SCALE GENOMIC DNA]</scope>
</reference>
<organism evidence="3">
    <name type="scientific">Selaginella moellendorffii</name>
    <name type="common">Spikemoss</name>
    <dbReference type="NCBI Taxonomy" id="88036"/>
    <lineage>
        <taxon>Eukaryota</taxon>
        <taxon>Viridiplantae</taxon>
        <taxon>Streptophyta</taxon>
        <taxon>Embryophyta</taxon>
        <taxon>Tracheophyta</taxon>
        <taxon>Lycopodiopsida</taxon>
        <taxon>Selaginellales</taxon>
        <taxon>Selaginellaceae</taxon>
        <taxon>Selaginella</taxon>
    </lineage>
</organism>
<dbReference type="STRING" id="88036.D8R163"/>
<dbReference type="HOGENOM" id="CLU_010194_44_0_1"/>
<dbReference type="OMA" id="EGIWSKY"/>
<accession>D8R163</accession>
<keyword evidence="3" id="KW-1185">Reference proteome</keyword>
<dbReference type="PANTHER" id="PTHR48476:SF1">
    <property type="entry name" value="SHORT-CHAIN DEHYDROGENASE TIC 32, CHLOROPLASTIC-LIKE"/>
    <property type="match status" value="1"/>
</dbReference>
<dbReference type="EMBL" id="GL377570">
    <property type="protein sequence ID" value="EFJ34210.1"/>
    <property type="molecule type" value="Genomic_DNA"/>
</dbReference>
<name>D8R163_SELML</name>
<dbReference type="PRINTS" id="PR00081">
    <property type="entry name" value="GDHRDH"/>
</dbReference>
<protein>
    <submittedName>
        <fullName evidence="2">Uncharacterized protein</fullName>
    </submittedName>
</protein>
<dbReference type="InterPro" id="IPR002347">
    <property type="entry name" value="SDR_fam"/>
</dbReference>
<comment type="similarity">
    <text evidence="1">Belongs to the short-chain dehydrogenases/reductases (SDR) family.</text>
</comment>
<dbReference type="AlphaFoldDB" id="D8R163"/>
<evidence type="ECO:0000313" key="3">
    <source>
        <dbReference type="Proteomes" id="UP000001514"/>
    </source>
</evidence>
<dbReference type="InterPro" id="IPR055280">
    <property type="entry name" value="TIC32"/>
</dbReference>
<dbReference type="PANTHER" id="PTHR48476">
    <property type="entry name" value="SHORT-CHAIN DEHYDROGENASE TIC 32, CHLOROPLASTIC-LIKE"/>
    <property type="match status" value="1"/>
</dbReference>
<dbReference type="eggNOG" id="KOG1208">
    <property type="taxonomic scope" value="Eukaryota"/>
</dbReference>
<dbReference type="Gramene" id="EFJ34210">
    <property type="protein sequence ID" value="EFJ34210"/>
    <property type="gene ID" value="SELMODRAFT_439201"/>
</dbReference>
<dbReference type="Gene3D" id="3.40.50.720">
    <property type="entry name" value="NAD(P)-binding Rossmann-like Domain"/>
    <property type="match status" value="1"/>
</dbReference>
<dbReference type="OrthoDB" id="191139at2759"/>
<dbReference type="Pfam" id="PF00106">
    <property type="entry name" value="adh_short"/>
    <property type="match status" value="1"/>
</dbReference>
<dbReference type="InParanoid" id="D8R163"/>
<evidence type="ECO:0000256" key="1">
    <source>
        <dbReference type="RuleBase" id="RU000363"/>
    </source>
</evidence>
<dbReference type="InterPro" id="IPR036291">
    <property type="entry name" value="NAD(P)-bd_dom_sf"/>
</dbReference>
<dbReference type="CDD" id="cd05327">
    <property type="entry name" value="retinol-DH_like_SDR_c_like"/>
    <property type="match status" value="1"/>
</dbReference>
<evidence type="ECO:0000313" key="2">
    <source>
        <dbReference type="EMBL" id="EFJ34210.1"/>
    </source>
</evidence>
<dbReference type="SUPFAM" id="SSF51735">
    <property type="entry name" value="NAD(P)-binding Rossmann-fold domains"/>
    <property type="match status" value="1"/>
</dbReference>
<gene>
    <name evidence="2" type="ORF">SELMODRAFT_439201</name>
</gene>
<sequence>MGKRSGYGAHSTAEEVAQGIDAKNLTAIVTGGASGIGAEVVRILAKQGARVVIAARNKEAAERARAAMEKELPGASVQCMELDLASLASVRGFVEDFKKSGLPLNLLINNAGVMFCPFSLTADGVESQFATNHLGHFLLTNLLLDTMKETAAKSGIQGRIVNLSSVAHTTVGYKEGIRDLDAINDRGSYDSKKAYGQSKLANILHANSLAVMFQREKINITANAVHPGLIGTPLWRHSAAMKLFVKIIYAGKWKSVEQGAATTIYAAIHPDMADVSGRYLADCQEAKPSKKALDPQLGKKLWDISELLVSRASA</sequence>
<dbReference type="Proteomes" id="UP000001514">
    <property type="component" value="Unassembled WGS sequence"/>
</dbReference>
<dbReference type="PRINTS" id="PR00080">
    <property type="entry name" value="SDRFAMILY"/>
</dbReference>
<dbReference type="KEGG" id="smo:SELMODRAFT_439201"/>
<proteinExistence type="inferred from homology"/>